<evidence type="ECO:0000313" key="2">
    <source>
        <dbReference type="EMBL" id="QIP13629.1"/>
    </source>
</evidence>
<dbReference type="KEGG" id="spib:G8759_13850"/>
<dbReference type="Gene3D" id="3.10.450.50">
    <property type="match status" value="1"/>
</dbReference>
<dbReference type="AlphaFoldDB" id="A0A6G9AMR1"/>
<dbReference type="RefSeq" id="WP_167208885.1">
    <property type="nucleotide sequence ID" value="NZ_CP050063.1"/>
</dbReference>
<dbReference type="SUPFAM" id="SSF54427">
    <property type="entry name" value="NTF2-like"/>
    <property type="match status" value="1"/>
</dbReference>
<sequence length="114" mass="13132">MDDYQNLLNRAYGAFNDRDIDAVLALMHPNVDWPNGWEGGYVHGHDEVRAYWVRQWQQLNPNVTPIAFQVKPNGEIGVEVHQVVRDLDGQVVADDQVRHIYTFAEGKIMKMVID</sequence>
<dbReference type="InterPro" id="IPR037401">
    <property type="entry name" value="SnoaL-like"/>
</dbReference>
<name>A0A6G9AMR1_9BACT</name>
<evidence type="ECO:0000313" key="3">
    <source>
        <dbReference type="Proteomes" id="UP000501802"/>
    </source>
</evidence>
<protein>
    <submittedName>
        <fullName evidence="2">Nuclear transport factor 2 family protein</fullName>
    </submittedName>
</protein>
<feature type="domain" description="SnoaL-like" evidence="1">
    <location>
        <begin position="10"/>
        <end position="109"/>
    </location>
</feature>
<dbReference type="Proteomes" id="UP000501802">
    <property type="component" value="Chromosome"/>
</dbReference>
<proteinExistence type="predicted"/>
<dbReference type="InterPro" id="IPR032710">
    <property type="entry name" value="NTF2-like_dom_sf"/>
</dbReference>
<gene>
    <name evidence="2" type="ORF">G8759_13850</name>
</gene>
<evidence type="ECO:0000259" key="1">
    <source>
        <dbReference type="Pfam" id="PF12680"/>
    </source>
</evidence>
<reference evidence="2 3" key="1">
    <citation type="submission" date="2020-03" db="EMBL/GenBank/DDBJ databases">
        <authorList>
            <person name="Kim M.K."/>
        </authorList>
    </citation>
    <scope>NUCLEOTIDE SEQUENCE [LARGE SCALE GENOMIC DNA]</scope>
    <source>
        <strain evidence="2 3">BT328</strain>
    </source>
</reference>
<dbReference type="Pfam" id="PF12680">
    <property type="entry name" value="SnoaL_2"/>
    <property type="match status" value="1"/>
</dbReference>
<dbReference type="EMBL" id="CP050063">
    <property type="protein sequence ID" value="QIP13629.1"/>
    <property type="molecule type" value="Genomic_DNA"/>
</dbReference>
<keyword evidence="3" id="KW-1185">Reference proteome</keyword>
<organism evidence="2 3">
    <name type="scientific">Spirosoma aureum</name>
    <dbReference type="NCBI Taxonomy" id="2692134"/>
    <lineage>
        <taxon>Bacteria</taxon>
        <taxon>Pseudomonadati</taxon>
        <taxon>Bacteroidota</taxon>
        <taxon>Cytophagia</taxon>
        <taxon>Cytophagales</taxon>
        <taxon>Cytophagaceae</taxon>
        <taxon>Spirosoma</taxon>
    </lineage>
</organism>
<accession>A0A6G9AMR1</accession>